<comment type="subcellular location">
    <subcellularLocation>
        <location evidence="1">Golgi apparatus</location>
    </subcellularLocation>
</comment>
<dbReference type="GO" id="GO:0009505">
    <property type="term" value="C:plant-type cell wall"/>
    <property type="evidence" value="ECO:0007669"/>
    <property type="project" value="TreeGrafter"/>
</dbReference>
<dbReference type="InterPro" id="IPR037595">
    <property type="entry name" value="RGP_fam"/>
</dbReference>
<comment type="caution">
    <text evidence="5">The sequence shown here is derived from an EMBL/GenBank/DDBJ whole genome shotgun (WGS) entry which is preliminary data.</text>
</comment>
<gene>
    <name evidence="5" type="ORF">OPV22_027734</name>
</gene>
<dbReference type="GO" id="GO:0005829">
    <property type="term" value="C:cytosol"/>
    <property type="evidence" value="ECO:0007669"/>
    <property type="project" value="TreeGrafter"/>
</dbReference>
<name>A0AAV8P394_ENSVE</name>
<evidence type="ECO:0000256" key="1">
    <source>
        <dbReference type="ARBA" id="ARBA00004555"/>
    </source>
</evidence>
<sequence length="104" mass="11449">MGDGQPIGHYDDVWAGWCTKVICDHLGLGVTTGYPTSGTTDVLPKECTSVQKCYIEMSKQVRDKLSKTDPYFTKLADVMVTWIKAWDDLNPPNASLPNGQAKAK</sequence>
<evidence type="ECO:0000256" key="3">
    <source>
        <dbReference type="ARBA" id="ARBA00023034"/>
    </source>
</evidence>
<reference evidence="5 6" key="1">
    <citation type="submission" date="2022-12" db="EMBL/GenBank/DDBJ databases">
        <title>Chromosome-scale assembly of the Ensete ventricosum genome.</title>
        <authorList>
            <person name="Dussert Y."/>
            <person name="Stocks J."/>
            <person name="Wendawek A."/>
            <person name="Woldeyes F."/>
            <person name="Nichols R.A."/>
            <person name="Borrell J.S."/>
        </authorList>
    </citation>
    <scope>NUCLEOTIDE SEQUENCE [LARGE SCALE GENOMIC DNA]</scope>
    <source>
        <strain evidence="6">cv. Maze</strain>
        <tissue evidence="5">Seeds</tissue>
    </source>
</reference>
<dbReference type="GO" id="GO:0071669">
    <property type="term" value="P:plant-type cell wall organization or biogenesis"/>
    <property type="evidence" value="ECO:0007669"/>
    <property type="project" value="TreeGrafter"/>
</dbReference>
<accession>A0AAV8P394</accession>
<keyword evidence="6" id="KW-1185">Reference proteome</keyword>
<dbReference type="GO" id="GO:0071555">
    <property type="term" value="P:cell wall organization"/>
    <property type="evidence" value="ECO:0007669"/>
    <property type="project" value="UniProtKB-KW"/>
</dbReference>
<evidence type="ECO:0000313" key="5">
    <source>
        <dbReference type="EMBL" id="KAJ8465182.1"/>
    </source>
</evidence>
<protein>
    <submittedName>
        <fullName evidence="5">Uncharacterized protein</fullName>
    </submittedName>
</protein>
<dbReference type="Pfam" id="PF03214">
    <property type="entry name" value="RGP"/>
    <property type="match status" value="2"/>
</dbReference>
<dbReference type="AlphaFoldDB" id="A0AAV8P394"/>
<evidence type="ECO:0000256" key="4">
    <source>
        <dbReference type="ARBA" id="ARBA00023316"/>
    </source>
</evidence>
<dbReference type="Proteomes" id="UP001222027">
    <property type="component" value="Unassembled WGS sequence"/>
</dbReference>
<evidence type="ECO:0000313" key="6">
    <source>
        <dbReference type="Proteomes" id="UP001222027"/>
    </source>
</evidence>
<dbReference type="PANTHER" id="PTHR31682:SF46">
    <property type="entry name" value="UDP-ARABINOPYRANOSE MUTASE 1"/>
    <property type="match status" value="1"/>
</dbReference>
<keyword evidence="3" id="KW-0333">Golgi apparatus</keyword>
<dbReference type="EMBL" id="JAQQAF010000008">
    <property type="protein sequence ID" value="KAJ8465182.1"/>
    <property type="molecule type" value="Genomic_DNA"/>
</dbReference>
<evidence type="ECO:0000256" key="2">
    <source>
        <dbReference type="ARBA" id="ARBA00008986"/>
    </source>
</evidence>
<dbReference type="GO" id="GO:0052691">
    <property type="term" value="F:UDP-arabinopyranose mutase activity"/>
    <property type="evidence" value="ECO:0007669"/>
    <property type="project" value="TreeGrafter"/>
</dbReference>
<keyword evidence="4" id="KW-0961">Cell wall biogenesis/degradation</keyword>
<organism evidence="5 6">
    <name type="scientific">Ensete ventricosum</name>
    <name type="common">Abyssinian banana</name>
    <name type="synonym">Musa ensete</name>
    <dbReference type="NCBI Taxonomy" id="4639"/>
    <lineage>
        <taxon>Eukaryota</taxon>
        <taxon>Viridiplantae</taxon>
        <taxon>Streptophyta</taxon>
        <taxon>Embryophyta</taxon>
        <taxon>Tracheophyta</taxon>
        <taxon>Spermatophyta</taxon>
        <taxon>Magnoliopsida</taxon>
        <taxon>Liliopsida</taxon>
        <taxon>Zingiberales</taxon>
        <taxon>Musaceae</taxon>
        <taxon>Ensete</taxon>
    </lineage>
</organism>
<dbReference type="PANTHER" id="PTHR31682">
    <property type="entry name" value="UDP-ARABINOSE MUTASE"/>
    <property type="match status" value="1"/>
</dbReference>
<dbReference type="GO" id="GO:0005794">
    <property type="term" value="C:Golgi apparatus"/>
    <property type="evidence" value="ECO:0007669"/>
    <property type="project" value="UniProtKB-SubCell"/>
</dbReference>
<proteinExistence type="inferred from homology"/>
<comment type="similarity">
    <text evidence="2">Belongs to the RGP family.</text>
</comment>
<dbReference type="GO" id="GO:0033356">
    <property type="term" value="P:UDP-L-arabinose metabolic process"/>
    <property type="evidence" value="ECO:0007669"/>
    <property type="project" value="TreeGrafter"/>
</dbReference>